<protein>
    <submittedName>
        <fullName evidence="4">DnaJ-like protein subfamily A member 1</fullName>
    </submittedName>
</protein>
<reference evidence="4 6" key="1">
    <citation type="journal article" date="2014" name="BMC Genomics">
        <title>Oil accumulation mechanisms of the oleaginous microalga Chlorella protothecoides revealed through its genome, transcriptomes, and proteomes.</title>
        <authorList>
            <person name="Gao C."/>
            <person name="Wang Y."/>
            <person name="Shen Y."/>
            <person name="Yan D."/>
            <person name="He X."/>
            <person name="Dai J."/>
            <person name="Wu Q."/>
        </authorList>
    </citation>
    <scope>NUCLEOTIDE SEQUENCE [LARGE SCALE GENOMIC DNA]</scope>
    <source>
        <strain evidence="4 6">0710</strain>
    </source>
</reference>
<reference evidence="7" key="3">
    <citation type="journal article" date="2018" name="Algal Res.">
        <title>Characterization of plant carbon substrate utilization by Auxenochlorella protothecoides.</title>
        <authorList>
            <person name="Vogler B.W."/>
            <person name="Starkenburg S.R."/>
            <person name="Sudasinghe N."/>
            <person name="Schambach J.Y."/>
            <person name="Rollin J.A."/>
            <person name="Pattathil S."/>
            <person name="Barry A.N."/>
        </authorList>
    </citation>
    <scope>NUCLEOTIDE SEQUENCE [LARGE SCALE GENOMIC DNA]</scope>
    <source>
        <strain evidence="7">UTEX 25</strain>
    </source>
</reference>
<evidence type="ECO:0000313" key="5">
    <source>
        <dbReference type="EMBL" id="RMZ54871.1"/>
    </source>
</evidence>
<dbReference type="InterPro" id="IPR036869">
    <property type="entry name" value="J_dom_sf"/>
</dbReference>
<dbReference type="SMART" id="SM00271">
    <property type="entry name" value="DnaJ"/>
    <property type="match status" value="1"/>
</dbReference>
<sequence length="216" mass="22412">MAAPGTLYDVLGCVPGASSGELRKAYLAALPTAHPDRGGSAEAFSAVQRAWAVLSDAVERAAYDDRLAAREEGPPGAGYGPRVVHHGQTAPPQPQRVYRPPPRASAHSTSEAEAALDAAVREACEAFEACHDSPPERAAAGQRLCRAHAARAAHAEAAGRLHHALFDAREAARLSDAAGRDGLQALIHHLEGAVHMNDLGGGDDDDDDGGSLDGAW</sequence>
<evidence type="ECO:0000313" key="4">
    <source>
        <dbReference type="EMBL" id="KFM29002.1"/>
    </source>
</evidence>
<evidence type="ECO:0000313" key="3">
    <source>
        <dbReference type="EMBL" id="JAT78466.1"/>
    </source>
</evidence>
<evidence type="ECO:0000259" key="2">
    <source>
        <dbReference type="PROSITE" id="PS50076"/>
    </source>
</evidence>
<name>A0A087STE8_AUXPR</name>
<reference evidence="5" key="4">
    <citation type="submission" date="2018-10" db="EMBL/GenBank/DDBJ databases">
        <authorList>
            <person name="Hovde B."/>
            <person name="Zhang X."/>
        </authorList>
    </citation>
    <scope>NUCLEOTIDE SEQUENCE [LARGE SCALE GENOMIC DNA]</scope>
    <source>
        <strain evidence="5">UTEX 25</strain>
    </source>
</reference>
<dbReference type="InterPro" id="IPR052276">
    <property type="entry name" value="Diphthamide-biosynth_chaperone"/>
</dbReference>
<evidence type="ECO:0000256" key="1">
    <source>
        <dbReference type="SAM" id="MobiDB-lite"/>
    </source>
</evidence>
<dbReference type="PRINTS" id="PR00625">
    <property type="entry name" value="JDOMAIN"/>
</dbReference>
<dbReference type="InterPro" id="IPR001623">
    <property type="entry name" value="DnaJ_domain"/>
</dbReference>
<organism evidence="4 6">
    <name type="scientific">Auxenochlorella protothecoides</name>
    <name type="common">Green microalga</name>
    <name type="synonym">Chlorella protothecoides</name>
    <dbReference type="NCBI Taxonomy" id="3075"/>
    <lineage>
        <taxon>Eukaryota</taxon>
        <taxon>Viridiplantae</taxon>
        <taxon>Chlorophyta</taxon>
        <taxon>core chlorophytes</taxon>
        <taxon>Trebouxiophyceae</taxon>
        <taxon>Chlorellales</taxon>
        <taxon>Chlorellaceae</taxon>
        <taxon>Auxenochlorella</taxon>
    </lineage>
</organism>
<dbReference type="AlphaFoldDB" id="A0A087STE8"/>
<dbReference type="EMBL" id="QOKY01000172">
    <property type="protein sequence ID" value="RMZ54871.1"/>
    <property type="molecule type" value="Genomic_DNA"/>
</dbReference>
<dbReference type="PROSITE" id="PS00636">
    <property type="entry name" value="DNAJ_1"/>
    <property type="match status" value="1"/>
</dbReference>
<feature type="domain" description="J" evidence="2">
    <location>
        <begin position="6"/>
        <end position="67"/>
    </location>
</feature>
<proteinExistence type="predicted"/>
<dbReference type="KEGG" id="apro:F751_6521"/>
<evidence type="ECO:0000313" key="7">
    <source>
        <dbReference type="Proteomes" id="UP000279271"/>
    </source>
</evidence>
<dbReference type="Gene3D" id="1.10.287.110">
    <property type="entry name" value="DnaJ domain"/>
    <property type="match status" value="1"/>
</dbReference>
<evidence type="ECO:0000313" key="6">
    <source>
        <dbReference type="Proteomes" id="UP000028924"/>
    </source>
</evidence>
<dbReference type="SUPFAM" id="SSF46565">
    <property type="entry name" value="Chaperone J-domain"/>
    <property type="match status" value="1"/>
</dbReference>
<dbReference type="GeneID" id="23617912"/>
<feature type="region of interest" description="Disordered" evidence="1">
    <location>
        <begin position="70"/>
        <end position="110"/>
    </location>
</feature>
<dbReference type="Proteomes" id="UP000279271">
    <property type="component" value="Unassembled WGS sequence"/>
</dbReference>
<gene>
    <name evidence="5" type="ORF">APUTEX25_000388</name>
    <name evidence="4" type="ORF">F751_6521</name>
    <name evidence="3" type="ORF">g.100602</name>
</gene>
<dbReference type="InterPro" id="IPR018253">
    <property type="entry name" value="DnaJ_domain_CS"/>
</dbReference>
<dbReference type="CDD" id="cd06257">
    <property type="entry name" value="DnaJ"/>
    <property type="match status" value="1"/>
</dbReference>
<dbReference type="OrthoDB" id="445556at2759"/>
<dbReference type="EMBL" id="GDKF01000156">
    <property type="protein sequence ID" value="JAT78466.1"/>
    <property type="molecule type" value="Transcribed_RNA"/>
</dbReference>
<accession>A0A087STE8</accession>
<dbReference type="PANTHER" id="PTHR44240">
    <property type="entry name" value="DNAJ DOMAIN (PROKARYOTIC HEAT SHOCK PROTEIN)-RELATED"/>
    <property type="match status" value="1"/>
</dbReference>
<feature type="compositionally biased region" description="Pro residues" evidence="1">
    <location>
        <begin position="91"/>
        <end position="103"/>
    </location>
</feature>
<dbReference type="RefSeq" id="XP_011402051.1">
    <property type="nucleotide sequence ID" value="XM_011403749.1"/>
</dbReference>
<reference evidence="3" key="2">
    <citation type="submission" date="2015-08" db="EMBL/GenBank/DDBJ databases">
        <authorList>
            <person name="Babu N.S."/>
            <person name="Beckwith C.J."/>
            <person name="Beseler K.G."/>
            <person name="Brison A."/>
            <person name="Carone J.V."/>
            <person name="Caskin T.P."/>
            <person name="Diamond M."/>
            <person name="Durham M.E."/>
            <person name="Foxe J.M."/>
            <person name="Go M."/>
            <person name="Henderson B.A."/>
            <person name="Jones I.B."/>
            <person name="McGettigan J.A."/>
            <person name="Micheletti S.J."/>
            <person name="Nasrallah M.E."/>
            <person name="Ortiz D."/>
            <person name="Piller C.R."/>
            <person name="Privatt S.R."/>
            <person name="Schneider S.L."/>
            <person name="Sharp S."/>
            <person name="Smith T.C."/>
            <person name="Stanton J.D."/>
            <person name="Ullery H.E."/>
            <person name="Wilson R.J."/>
            <person name="Serrano M.G."/>
            <person name="Buck G."/>
            <person name="Lee V."/>
            <person name="Wang Y."/>
            <person name="Carvalho R."/>
            <person name="Voegtly L."/>
            <person name="Shi R."/>
            <person name="Duckworth R."/>
            <person name="Johnson A."/>
            <person name="Loviza R."/>
            <person name="Walstead R."/>
            <person name="Shah Z."/>
            <person name="Kiflezghi M."/>
            <person name="Wade K."/>
            <person name="Ball S.L."/>
            <person name="Bradley K.W."/>
            <person name="Asai D.J."/>
            <person name="Bowman C.A."/>
            <person name="Russell D.A."/>
            <person name="Pope W.H."/>
            <person name="Jacobs-Sera D."/>
            <person name="Hendrix R.W."/>
            <person name="Hatfull G.F."/>
        </authorList>
    </citation>
    <scope>NUCLEOTIDE SEQUENCE</scope>
</reference>
<dbReference type="EMBL" id="KL662185">
    <property type="protein sequence ID" value="KFM29002.1"/>
    <property type="molecule type" value="Genomic_DNA"/>
</dbReference>
<dbReference type="Pfam" id="PF00226">
    <property type="entry name" value="DnaJ"/>
    <property type="match status" value="1"/>
</dbReference>
<keyword evidence="6" id="KW-1185">Reference proteome</keyword>
<reference evidence="5" key="5">
    <citation type="submission" date="2018-11" db="EMBL/GenBank/DDBJ databases">
        <title>Characterization of plant carbon substrate utilization by Auxenochlorella protothecoides.</title>
        <authorList>
            <person name="Vogler B.W."/>
            <person name="Starkenburg S.R."/>
            <person name="Sudasinghe N."/>
            <person name="Schambach J.Y."/>
            <person name="Rollin J.A."/>
            <person name="Pattathil S."/>
            <person name="Barry A.N."/>
        </authorList>
    </citation>
    <scope>NUCLEOTIDE SEQUENCE [LARGE SCALE GENOMIC DNA]</scope>
    <source>
        <strain evidence="5">UTEX 25</strain>
    </source>
</reference>
<dbReference type="PANTHER" id="PTHR44240:SF10">
    <property type="entry name" value="J DOMAIN-CONTAINING PROTEIN"/>
    <property type="match status" value="1"/>
</dbReference>
<dbReference type="PROSITE" id="PS50076">
    <property type="entry name" value="DNAJ_2"/>
    <property type="match status" value="1"/>
</dbReference>
<dbReference type="Proteomes" id="UP000028924">
    <property type="component" value="Unassembled WGS sequence"/>
</dbReference>
<dbReference type="STRING" id="3075.A0A087STE8"/>